<evidence type="ECO:0000313" key="3">
    <source>
        <dbReference type="Proteomes" id="UP001501169"/>
    </source>
</evidence>
<gene>
    <name evidence="2" type="ORF">GCM10009098_06360</name>
</gene>
<evidence type="ECO:0000313" key="2">
    <source>
        <dbReference type="EMBL" id="GAA0541483.1"/>
    </source>
</evidence>
<reference evidence="3" key="1">
    <citation type="journal article" date="2019" name="Int. J. Syst. Evol. Microbiol.">
        <title>The Global Catalogue of Microorganisms (GCM) 10K type strain sequencing project: providing services to taxonomists for standard genome sequencing and annotation.</title>
        <authorList>
            <consortium name="The Broad Institute Genomics Platform"/>
            <consortium name="The Broad Institute Genome Sequencing Center for Infectious Disease"/>
            <person name="Wu L."/>
            <person name="Ma J."/>
        </authorList>
    </citation>
    <scope>NUCLEOTIDE SEQUENCE [LARGE SCALE GENOMIC DNA]</scope>
    <source>
        <strain evidence="3">JCM 14331</strain>
    </source>
</reference>
<dbReference type="Pfam" id="PF07179">
    <property type="entry name" value="SseB"/>
    <property type="match status" value="1"/>
</dbReference>
<keyword evidence="3" id="KW-1185">Reference proteome</keyword>
<sequence>MIRRIQYIVYIILIFGVGEAMAQEESRIDVNQAVENPALVSAMDRVAREGSDEAKDELLKQLLQANYLAAMFTDGLKVSSDDRNQQTIEKGSTFGVLSAESAGKNYLVLFTDWKALGQYTDQKVSGWILPSRDVWSFALQGNTYDGVVINPAHNALPLERPMLEYLSHHASQLP</sequence>
<dbReference type="InterPro" id="IPR009839">
    <property type="entry name" value="SseB_N"/>
</dbReference>
<organism evidence="2 3">
    <name type="scientific">Rheinheimera aquimaris</name>
    <dbReference type="NCBI Taxonomy" id="412437"/>
    <lineage>
        <taxon>Bacteria</taxon>
        <taxon>Pseudomonadati</taxon>
        <taxon>Pseudomonadota</taxon>
        <taxon>Gammaproteobacteria</taxon>
        <taxon>Chromatiales</taxon>
        <taxon>Chromatiaceae</taxon>
        <taxon>Rheinheimera</taxon>
    </lineage>
</organism>
<dbReference type="EMBL" id="BAAAEO010000001">
    <property type="protein sequence ID" value="GAA0541483.1"/>
    <property type="molecule type" value="Genomic_DNA"/>
</dbReference>
<comment type="caution">
    <text evidence="2">The sequence shown here is derived from an EMBL/GenBank/DDBJ whole genome shotgun (WGS) entry which is preliminary data.</text>
</comment>
<evidence type="ECO:0000259" key="1">
    <source>
        <dbReference type="Pfam" id="PF07179"/>
    </source>
</evidence>
<protein>
    <recommendedName>
        <fullName evidence="1">SseB protein N-terminal domain-containing protein</fullName>
    </recommendedName>
</protein>
<proteinExistence type="predicted"/>
<feature type="domain" description="SseB protein N-terminal" evidence="1">
    <location>
        <begin position="40"/>
        <end position="164"/>
    </location>
</feature>
<accession>A0ABP3NG78</accession>
<dbReference type="RefSeq" id="WP_226765512.1">
    <property type="nucleotide sequence ID" value="NZ_BAAAEO010000001.1"/>
</dbReference>
<name>A0ABP3NG78_9GAMM</name>
<dbReference type="Proteomes" id="UP001501169">
    <property type="component" value="Unassembled WGS sequence"/>
</dbReference>